<sequence>MREIESDWWFIALPEQWHSEQDEDSILIFDEDELGCISLSTLQAESGQKADEAALLGLLKQLDYKASEGVPVEVGEGWRGLEYETEEEGDYIREWFLYGHGLLLLISYSCAEEDRDMDRAAVDEILSTLRPIAL</sequence>
<evidence type="ECO:0008006" key="3">
    <source>
        <dbReference type="Google" id="ProtNLM"/>
    </source>
</evidence>
<evidence type="ECO:0000313" key="1">
    <source>
        <dbReference type="EMBL" id="MBD2858378.1"/>
    </source>
</evidence>
<reference evidence="1" key="1">
    <citation type="submission" date="2020-09" db="EMBL/GenBank/DDBJ databases">
        <authorList>
            <person name="Yoon J.-W."/>
        </authorList>
    </citation>
    <scope>NUCLEOTIDE SEQUENCE</scope>
    <source>
        <strain evidence="1">KMU-158</strain>
    </source>
</reference>
<dbReference type="EMBL" id="JACXLD010000002">
    <property type="protein sequence ID" value="MBD2858378.1"/>
    <property type="molecule type" value="Genomic_DNA"/>
</dbReference>
<accession>A0A927GVS0</accession>
<proteinExistence type="predicted"/>
<protein>
    <recommendedName>
        <fullName evidence="3">DUF3805 domain-containing protein</fullName>
    </recommendedName>
</protein>
<keyword evidence="2" id="KW-1185">Reference proteome</keyword>
<gene>
    <name evidence="1" type="ORF">IB286_05090</name>
</gene>
<dbReference type="RefSeq" id="WP_190763153.1">
    <property type="nucleotide sequence ID" value="NZ_JACXLD010000002.1"/>
</dbReference>
<dbReference type="Gene3D" id="3.40.1000.10">
    <property type="entry name" value="Mog1/PsbP, alpha/beta/alpha sandwich"/>
    <property type="match status" value="1"/>
</dbReference>
<organism evidence="1 2">
    <name type="scientific">Spongiibacter pelagi</name>
    <dbReference type="NCBI Taxonomy" id="2760804"/>
    <lineage>
        <taxon>Bacteria</taxon>
        <taxon>Pseudomonadati</taxon>
        <taxon>Pseudomonadota</taxon>
        <taxon>Gammaproteobacteria</taxon>
        <taxon>Cellvibrionales</taxon>
        <taxon>Spongiibacteraceae</taxon>
        <taxon>Spongiibacter</taxon>
    </lineage>
</organism>
<dbReference type="Proteomes" id="UP000610558">
    <property type="component" value="Unassembled WGS sequence"/>
</dbReference>
<name>A0A927GVS0_9GAMM</name>
<dbReference type="AlphaFoldDB" id="A0A927GVS0"/>
<evidence type="ECO:0000313" key="2">
    <source>
        <dbReference type="Proteomes" id="UP000610558"/>
    </source>
</evidence>
<comment type="caution">
    <text evidence="1">The sequence shown here is derived from an EMBL/GenBank/DDBJ whole genome shotgun (WGS) entry which is preliminary data.</text>
</comment>